<evidence type="ECO:0008006" key="5">
    <source>
        <dbReference type="Google" id="ProtNLM"/>
    </source>
</evidence>
<comment type="caution">
    <text evidence="3">The sequence shown here is derived from an EMBL/GenBank/DDBJ whole genome shotgun (WGS) entry which is preliminary data.</text>
</comment>
<name>A0A917A692_9RHOB</name>
<dbReference type="RefSeq" id="WP_188477340.1">
    <property type="nucleotide sequence ID" value="NZ_BMFJ01000001.1"/>
</dbReference>
<keyword evidence="4" id="KW-1185">Reference proteome</keyword>
<dbReference type="Proteomes" id="UP000612855">
    <property type="component" value="Unassembled WGS sequence"/>
</dbReference>
<evidence type="ECO:0000313" key="4">
    <source>
        <dbReference type="Proteomes" id="UP000612855"/>
    </source>
</evidence>
<reference evidence="4" key="1">
    <citation type="journal article" date="2019" name="Int. J. Syst. Evol. Microbiol.">
        <title>The Global Catalogue of Microorganisms (GCM) 10K type strain sequencing project: providing services to taxonomists for standard genome sequencing and annotation.</title>
        <authorList>
            <consortium name="The Broad Institute Genomics Platform"/>
            <consortium name="The Broad Institute Genome Sequencing Center for Infectious Disease"/>
            <person name="Wu L."/>
            <person name="Ma J."/>
        </authorList>
    </citation>
    <scope>NUCLEOTIDE SEQUENCE [LARGE SCALE GENOMIC DNA]</scope>
    <source>
        <strain evidence="4">CGMCC 1.12664</strain>
    </source>
</reference>
<feature type="chain" id="PRO_5036895741" description="VPLPA-CTERM protein sorting domain-containing protein" evidence="2">
    <location>
        <begin position="23"/>
        <end position="462"/>
    </location>
</feature>
<protein>
    <recommendedName>
        <fullName evidence="5">VPLPA-CTERM protein sorting domain-containing protein</fullName>
    </recommendedName>
</protein>
<evidence type="ECO:0000313" key="3">
    <source>
        <dbReference type="EMBL" id="GGE30613.1"/>
    </source>
</evidence>
<gene>
    <name evidence="3" type="ORF">GCM10011360_18290</name>
</gene>
<evidence type="ECO:0000256" key="1">
    <source>
        <dbReference type="SAM" id="MobiDB-lite"/>
    </source>
</evidence>
<dbReference type="EMBL" id="BMFJ01000001">
    <property type="protein sequence ID" value="GGE30613.1"/>
    <property type="molecule type" value="Genomic_DNA"/>
</dbReference>
<sequence length="462" mass="47518">MKRVLSTIGLTTLLLSGSSAFALGVSPSTDAFGLAQTLFLNLPGLNLTGASLSGTADQSGTFTNASGTYGLPNNGIVLSTGRVQDYADGPNTSTGFTNGFGDGDGGDDGGEGPPDVAFLTSNAILPDFGTPATPDQETLLKPISGAAYDHFDVVQLDITFQTSANISSVSFFATFGSEEFPEFVGSQYVDAFGLYVNGVNVAHAGGFAINIDHPDMSGNFAGTELDGILAPNGSPVMRFDVPINPGVENTFTMILGDTSDDALDTTVYLSSFGAVGTPGDTGGPASDGLTEFSPLLPVNPPDPVTGAFEIALVPTGSTVWVDPPVSVGYEYSIDAGTFLTIQAPSLATIADLSGYEVTFIDALLNEYTFALAAGATLDVSSYGISSFTLSGIDPELMVNPFASDAFPLGITFTNIATLSITPVIEDYTPAVPLPAGMVLYLGGLLVSLRALRRRGTHARLAA</sequence>
<feature type="region of interest" description="Disordered" evidence="1">
    <location>
        <begin position="90"/>
        <end position="110"/>
    </location>
</feature>
<feature type="signal peptide" evidence="2">
    <location>
        <begin position="1"/>
        <end position="22"/>
    </location>
</feature>
<dbReference type="AlphaFoldDB" id="A0A917A692"/>
<dbReference type="InterPro" id="IPR049804">
    <property type="entry name" value="Choice_anch_L"/>
</dbReference>
<accession>A0A917A692</accession>
<keyword evidence="2" id="KW-0732">Signal</keyword>
<organism evidence="3 4">
    <name type="scientific">Primorskyibacter flagellatus</name>
    <dbReference type="NCBI Taxonomy" id="1387277"/>
    <lineage>
        <taxon>Bacteria</taxon>
        <taxon>Pseudomonadati</taxon>
        <taxon>Pseudomonadota</taxon>
        <taxon>Alphaproteobacteria</taxon>
        <taxon>Rhodobacterales</taxon>
        <taxon>Roseobacteraceae</taxon>
        <taxon>Primorskyibacter</taxon>
    </lineage>
</organism>
<dbReference type="NCBIfam" id="NF038133">
    <property type="entry name" value="choice_anch_L"/>
    <property type="match status" value="1"/>
</dbReference>
<proteinExistence type="predicted"/>
<evidence type="ECO:0000256" key="2">
    <source>
        <dbReference type="SAM" id="SignalP"/>
    </source>
</evidence>